<comment type="caution">
    <text evidence="2">The sequence shown here is derived from an EMBL/GenBank/DDBJ whole genome shotgun (WGS) entry which is preliminary data.</text>
</comment>
<keyword evidence="3" id="KW-1185">Reference proteome</keyword>
<dbReference type="InterPro" id="IPR051304">
    <property type="entry name" value="SCF_F-box_domain"/>
</dbReference>
<accession>A0A6D2J173</accession>
<dbReference type="Gene3D" id="1.20.1280.50">
    <property type="match status" value="1"/>
</dbReference>
<evidence type="ECO:0000313" key="3">
    <source>
        <dbReference type="Proteomes" id="UP000467841"/>
    </source>
</evidence>
<dbReference type="InterPro" id="IPR005174">
    <property type="entry name" value="KIB1-4_b-propeller"/>
</dbReference>
<feature type="domain" description="KIB1-4 beta-propeller" evidence="1">
    <location>
        <begin position="202"/>
        <end position="373"/>
    </location>
</feature>
<sequence>MVVLLTTLCDPQRPPQRATSMVMPVPDWTKLPGELLQVISEKLDNCFDVVHARSVCHPWRSTMPFPACLLRPSYSLPSFAKFPSESKGLSTLTKIPLFLVTAKAHPPADFVSPCEFVMGGLRRDESEEDDMELLPSPLQCSVKTPRYDRPFLMNMLDCHVFPLGHHYRWGPEDMRTDCTGVAFLPLNKDKRRGGGGGGFAVLLKYKNILLVIRSDEMRWMQVKQPSDTQCHNVASFKGRFYTSFYNGDVYVLDPYSLTWTPQMPSQLLDLLDLGKFLVPFGDDEELFLVEKFHPKCDDFDLDFGFLSFTCKVSRLDEEAGKWVELAGDLGGRVLFIGHFGNVCFSGEELPDGCGLSGNSIVFTNEIIGVMFVYKYGVDTGDAEDDPNCWRFSMDYRQYRVKIFR</sequence>
<dbReference type="Pfam" id="PF03478">
    <property type="entry name" value="Beta-prop_KIB1-4"/>
    <property type="match status" value="1"/>
</dbReference>
<dbReference type="PANTHER" id="PTHR47123:SF24">
    <property type="entry name" value="LOW PROTEIN: F-BOX_KELCH-REPEAT PROTEIN"/>
    <property type="match status" value="1"/>
</dbReference>
<organism evidence="2 3">
    <name type="scientific">Microthlaspi erraticum</name>
    <dbReference type="NCBI Taxonomy" id="1685480"/>
    <lineage>
        <taxon>Eukaryota</taxon>
        <taxon>Viridiplantae</taxon>
        <taxon>Streptophyta</taxon>
        <taxon>Embryophyta</taxon>
        <taxon>Tracheophyta</taxon>
        <taxon>Spermatophyta</taxon>
        <taxon>Magnoliopsida</taxon>
        <taxon>eudicotyledons</taxon>
        <taxon>Gunneridae</taxon>
        <taxon>Pentapetalae</taxon>
        <taxon>rosids</taxon>
        <taxon>malvids</taxon>
        <taxon>Brassicales</taxon>
        <taxon>Brassicaceae</taxon>
        <taxon>Coluteocarpeae</taxon>
        <taxon>Microthlaspi</taxon>
    </lineage>
</organism>
<name>A0A6D2J173_9BRAS</name>
<proteinExistence type="predicted"/>
<dbReference type="OrthoDB" id="642536at2759"/>
<protein>
    <recommendedName>
        <fullName evidence="1">KIB1-4 beta-propeller domain-containing protein</fullName>
    </recommendedName>
</protein>
<evidence type="ECO:0000313" key="2">
    <source>
        <dbReference type="EMBL" id="CAA7035199.1"/>
    </source>
</evidence>
<dbReference type="EMBL" id="CACVBM020001153">
    <property type="protein sequence ID" value="CAA7035199.1"/>
    <property type="molecule type" value="Genomic_DNA"/>
</dbReference>
<gene>
    <name evidence="2" type="ORF">MERR_LOCUS22434</name>
</gene>
<dbReference type="Proteomes" id="UP000467841">
    <property type="component" value="Unassembled WGS sequence"/>
</dbReference>
<dbReference type="AlphaFoldDB" id="A0A6D2J173"/>
<reference evidence="2" key="1">
    <citation type="submission" date="2020-01" db="EMBL/GenBank/DDBJ databases">
        <authorList>
            <person name="Mishra B."/>
        </authorList>
    </citation>
    <scope>NUCLEOTIDE SEQUENCE [LARGE SCALE GENOMIC DNA]</scope>
</reference>
<evidence type="ECO:0000259" key="1">
    <source>
        <dbReference type="Pfam" id="PF03478"/>
    </source>
</evidence>
<dbReference type="PANTHER" id="PTHR47123">
    <property type="entry name" value="F-BOX PROTEIN SKIP23"/>
    <property type="match status" value="1"/>
</dbReference>